<dbReference type="KEGG" id="doa:AXF15_08450"/>
<dbReference type="STRING" id="888061.AXF15_08450"/>
<dbReference type="PANTHER" id="PTHR35562:SF2">
    <property type="entry name" value="DNA ENDONUCLEASE SMRA-RELATED"/>
    <property type="match status" value="1"/>
</dbReference>
<dbReference type="SUPFAM" id="SSF160443">
    <property type="entry name" value="SMR domain-like"/>
    <property type="match status" value="1"/>
</dbReference>
<gene>
    <name evidence="3" type="ORF">AXF15_08450</name>
</gene>
<accession>A0A0X8JQI2</accession>
<reference evidence="4" key="1">
    <citation type="submission" date="2016-02" db="EMBL/GenBank/DDBJ databases">
        <authorList>
            <person name="Holder M.E."/>
            <person name="Ajami N.J."/>
            <person name="Petrosino J.F."/>
        </authorList>
    </citation>
    <scope>NUCLEOTIDE SEQUENCE [LARGE SCALE GENOMIC DNA]</scope>
    <source>
        <strain evidence="4">DSM 12838</strain>
    </source>
</reference>
<feature type="domain" description="Smr" evidence="2">
    <location>
        <begin position="192"/>
        <end position="276"/>
    </location>
</feature>
<protein>
    <recommendedName>
        <fullName evidence="2">Smr domain-containing protein</fullName>
    </recommendedName>
</protein>
<organism evidence="3 4">
    <name type="scientific">Desulfomicrobium orale DSM 12838</name>
    <dbReference type="NCBI Taxonomy" id="888061"/>
    <lineage>
        <taxon>Bacteria</taxon>
        <taxon>Pseudomonadati</taxon>
        <taxon>Thermodesulfobacteriota</taxon>
        <taxon>Desulfovibrionia</taxon>
        <taxon>Desulfovibrionales</taxon>
        <taxon>Desulfomicrobiaceae</taxon>
        <taxon>Desulfomicrobium</taxon>
    </lineage>
</organism>
<dbReference type="AlphaFoldDB" id="A0A0X8JQI2"/>
<dbReference type="InterPro" id="IPR036063">
    <property type="entry name" value="Smr_dom_sf"/>
</dbReference>
<evidence type="ECO:0000259" key="2">
    <source>
        <dbReference type="PROSITE" id="PS50828"/>
    </source>
</evidence>
<proteinExistence type="predicted"/>
<evidence type="ECO:0000313" key="4">
    <source>
        <dbReference type="Proteomes" id="UP000063964"/>
    </source>
</evidence>
<dbReference type="PROSITE" id="PS50828">
    <property type="entry name" value="SMR"/>
    <property type="match status" value="1"/>
</dbReference>
<dbReference type="Pfam" id="PF01713">
    <property type="entry name" value="Smr"/>
    <property type="match status" value="1"/>
</dbReference>
<dbReference type="PANTHER" id="PTHR35562">
    <property type="entry name" value="DNA ENDONUCLEASE SMRA-RELATED"/>
    <property type="match status" value="1"/>
</dbReference>
<feature type="region of interest" description="Disordered" evidence="1">
    <location>
        <begin position="126"/>
        <end position="145"/>
    </location>
</feature>
<dbReference type="Gene3D" id="3.30.1370.110">
    <property type="match status" value="1"/>
</dbReference>
<dbReference type="EMBL" id="CP014230">
    <property type="protein sequence ID" value="AMD93122.1"/>
    <property type="molecule type" value="Genomic_DNA"/>
</dbReference>
<dbReference type="SMART" id="SM00463">
    <property type="entry name" value="SMR"/>
    <property type="match status" value="1"/>
</dbReference>
<name>A0A0X8JQI2_9BACT</name>
<evidence type="ECO:0000256" key="1">
    <source>
        <dbReference type="SAM" id="MobiDB-lite"/>
    </source>
</evidence>
<dbReference type="InterPro" id="IPR002625">
    <property type="entry name" value="Smr_dom"/>
</dbReference>
<evidence type="ECO:0000313" key="3">
    <source>
        <dbReference type="EMBL" id="AMD93122.1"/>
    </source>
</evidence>
<sequence>MPDGPAWRPQGSCAAGKIGSRSRFVKKLRPMINARFFPSAMSAFRRIPEPGPGRSGGFALRAFSYKHPGPRRANMHNPFEALKKNPELRKRLKRAARPVPLEKKEPESLSEEDAFLAAVAGVTPLGPGGRAVTPPVSRKTPAAPPSFSSLLEEHIEFDMDYSREFLTGQVRGLDSRTIQKLRAGQFSIQGHLDMHGMNAEQARTALSGFLRRSYMEGKRSVLVITGRGLNSPDGQGVLRQELSSWLTQAPLKRIVLAFATAQPRHGGSGAVYLLLRRMRKDRGKIVWEEVFADLDG</sequence>
<keyword evidence="4" id="KW-1185">Reference proteome</keyword>
<dbReference type="Proteomes" id="UP000063964">
    <property type="component" value="Chromosome"/>
</dbReference>